<dbReference type="Pfam" id="PF08282">
    <property type="entry name" value="Hydrolase_3"/>
    <property type="match status" value="2"/>
</dbReference>
<dbReference type="Gene3D" id="3.30.1240.10">
    <property type="match status" value="1"/>
</dbReference>
<evidence type="ECO:0000313" key="2">
    <source>
        <dbReference type="EMBL" id="AWH94395.1"/>
    </source>
</evidence>
<accession>A0AAD0JR40</accession>
<feature type="region of interest" description="Disordered" evidence="1">
    <location>
        <begin position="210"/>
        <end position="233"/>
    </location>
</feature>
<dbReference type="GO" id="GO:0005829">
    <property type="term" value="C:cytosol"/>
    <property type="evidence" value="ECO:0007669"/>
    <property type="project" value="TreeGrafter"/>
</dbReference>
<evidence type="ECO:0000313" key="3">
    <source>
        <dbReference type="Proteomes" id="UP000244903"/>
    </source>
</evidence>
<evidence type="ECO:0000256" key="1">
    <source>
        <dbReference type="SAM" id="MobiDB-lite"/>
    </source>
</evidence>
<dbReference type="InterPro" id="IPR036412">
    <property type="entry name" value="HAD-like_sf"/>
</dbReference>
<sequence>MTGSRPLLVATDIDGTLVDRNDRIPAANRAVIAELVADGATFVLATGRPPRWLSQVVDQLPVAPLAVCANGAVVMDTASGEFLSTRLLEAEALAAIDEVLRDRLPGSGIAAERLGVDAADREFVASPDYEHAWIQPEHLEVGHSEVLARPVLKLLARVPGMPSADMVEALRGEVHHLADVTYSTTDGLIEFAARGVTKASGLAELAAGLGRQSRARPGAGESGTARGTLASSTAQGTLAPGVVPVTVAFGDMPNDLEMLRWADHGVAMGNAIPVVHAAADEITLTNDEAGLAHVLRRWWN</sequence>
<organism evidence="2 3">
    <name type="scientific">Dietzia psychralcaliphila</name>
    <dbReference type="NCBI Taxonomy" id="139021"/>
    <lineage>
        <taxon>Bacteria</taxon>
        <taxon>Bacillati</taxon>
        <taxon>Actinomycetota</taxon>
        <taxon>Actinomycetes</taxon>
        <taxon>Mycobacteriales</taxon>
        <taxon>Dietziaceae</taxon>
        <taxon>Dietzia</taxon>
    </lineage>
</organism>
<protein>
    <recommendedName>
        <fullName evidence="4">HAD family hydrolase</fullName>
    </recommendedName>
</protein>
<keyword evidence="3" id="KW-1185">Reference proteome</keyword>
<dbReference type="Proteomes" id="UP000244903">
    <property type="component" value="Chromosome"/>
</dbReference>
<proteinExistence type="predicted"/>
<dbReference type="InterPro" id="IPR023214">
    <property type="entry name" value="HAD_sf"/>
</dbReference>
<dbReference type="AlphaFoldDB" id="A0AAD0JR40"/>
<dbReference type="Gene3D" id="3.40.50.1000">
    <property type="entry name" value="HAD superfamily/HAD-like"/>
    <property type="match status" value="1"/>
</dbReference>
<dbReference type="PANTHER" id="PTHR10000">
    <property type="entry name" value="PHOSPHOSERINE PHOSPHATASE"/>
    <property type="match status" value="1"/>
</dbReference>
<evidence type="ECO:0008006" key="4">
    <source>
        <dbReference type="Google" id="ProtNLM"/>
    </source>
</evidence>
<dbReference type="KEGG" id="dpc:A6048_01430"/>
<dbReference type="GO" id="GO:0000287">
    <property type="term" value="F:magnesium ion binding"/>
    <property type="evidence" value="ECO:0007669"/>
    <property type="project" value="TreeGrafter"/>
</dbReference>
<dbReference type="EMBL" id="CP015453">
    <property type="protein sequence ID" value="AWH94395.1"/>
    <property type="molecule type" value="Genomic_DNA"/>
</dbReference>
<dbReference type="PANTHER" id="PTHR10000:SF8">
    <property type="entry name" value="HAD SUPERFAMILY HYDROLASE-LIKE, TYPE 3"/>
    <property type="match status" value="1"/>
</dbReference>
<dbReference type="GO" id="GO:0016791">
    <property type="term" value="F:phosphatase activity"/>
    <property type="evidence" value="ECO:0007669"/>
    <property type="project" value="TreeGrafter"/>
</dbReference>
<reference evidence="2 3" key="1">
    <citation type="submission" date="2016-04" db="EMBL/GenBank/DDBJ databases">
        <title>Complete genome sequence of the haloalkaliphilic hydrocarbon-degrading bacterium Dietzia psychralcaliphila ILA-1T, isolated from a drain of a fish product-processing plant.</title>
        <authorList>
            <person name="Zhao J."/>
            <person name="Hu B."/>
            <person name="Geng S."/>
            <person name="Nie Y."/>
            <person name="Tang Y."/>
        </authorList>
    </citation>
    <scope>NUCLEOTIDE SEQUENCE [LARGE SCALE GENOMIC DNA]</scope>
    <source>
        <strain evidence="2 3">ILA-1</strain>
    </source>
</reference>
<gene>
    <name evidence="2" type="ORF">A6048_01430</name>
</gene>
<dbReference type="RefSeq" id="WP_107747914.1">
    <property type="nucleotide sequence ID" value="NZ_CP015453.1"/>
</dbReference>
<name>A0AAD0JR40_9ACTN</name>
<dbReference type="SUPFAM" id="SSF56784">
    <property type="entry name" value="HAD-like"/>
    <property type="match status" value="1"/>
</dbReference>